<protein>
    <recommendedName>
        <fullName evidence="3">Phasin domain-containing protein</fullName>
    </recommendedName>
</protein>
<proteinExistence type="predicted"/>
<evidence type="ECO:0000313" key="2">
    <source>
        <dbReference type="Proteomes" id="UP001209803"/>
    </source>
</evidence>
<dbReference type="EMBL" id="CP120863">
    <property type="protein sequence ID" value="WFE91332.1"/>
    <property type="molecule type" value="Genomic_DNA"/>
</dbReference>
<reference evidence="1 2" key="1">
    <citation type="submission" date="2023-03" db="EMBL/GenBank/DDBJ databases">
        <title>Roseibium porphyridii sp. nov. and Roseibium rhodosorbium sp. nov. isolated from marine algae, Porphyridium cruentum and Rhodosorus marinus, respectively.</title>
        <authorList>
            <person name="Lee M.W."/>
            <person name="Choi B.J."/>
            <person name="Lee J.K."/>
            <person name="Choi D.G."/>
            <person name="Baek J.H."/>
            <person name="Bayburt H."/>
            <person name="Kim J.M."/>
            <person name="Han D.M."/>
            <person name="Kim K.H."/>
            <person name="Jeon C.O."/>
        </authorList>
    </citation>
    <scope>NUCLEOTIDE SEQUENCE [LARGE SCALE GENOMIC DNA]</scope>
    <source>
        <strain evidence="1 2">KMA01</strain>
    </source>
</reference>
<keyword evidence="2" id="KW-1185">Reference proteome</keyword>
<sequence length="127" mass="13981">MTTQVSQSTGLDHVSKALQAVHKHLLTFQTEQTGFNGSPLQLFDRVTKDGAFAWLKPLRDTIVSIDQRLADEKPISDEETKAFGNQCRSLLDAKSGLFRDGLNAAYQSHPEAILAVATARKSIEAIR</sequence>
<dbReference type="RefSeq" id="WP_265683695.1">
    <property type="nucleotide sequence ID" value="NZ_CP120863.1"/>
</dbReference>
<accession>A0ABY8F763</accession>
<evidence type="ECO:0000313" key="1">
    <source>
        <dbReference type="EMBL" id="WFE91332.1"/>
    </source>
</evidence>
<gene>
    <name evidence="1" type="ORF">K1718_08230</name>
</gene>
<name>A0ABY8F763_9HYPH</name>
<organism evidence="1 2">
    <name type="scientific">Roseibium porphyridii</name>
    <dbReference type="NCBI Taxonomy" id="2866279"/>
    <lineage>
        <taxon>Bacteria</taxon>
        <taxon>Pseudomonadati</taxon>
        <taxon>Pseudomonadota</taxon>
        <taxon>Alphaproteobacteria</taxon>
        <taxon>Hyphomicrobiales</taxon>
        <taxon>Stappiaceae</taxon>
        <taxon>Roseibium</taxon>
    </lineage>
</organism>
<dbReference type="Proteomes" id="UP001209803">
    <property type="component" value="Chromosome"/>
</dbReference>
<evidence type="ECO:0008006" key="3">
    <source>
        <dbReference type="Google" id="ProtNLM"/>
    </source>
</evidence>